<dbReference type="EMBL" id="FUYE01000009">
    <property type="protein sequence ID" value="SKA99490.1"/>
    <property type="molecule type" value="Genomic_DNA"/>
</dbReference>
<keyword evidence="2" id="KW-1185">Reference proteome</keyword>
<sequence length="65" mass="7259">MTIKSKDDDATDDVAELFMADVAPYDPSLHQEIMNCEDSSSAKYMEPGDVHEMHQMLNGLKKGQV</sequence>
<proteinExistence type="predicted"/>
<dbReference type="AlphaFoldDB" id="A0A1T4YCQ5"/>
<protein>
    <submittedName>
        <fullName evidence="1">Uncharacterized protein</fullName>
    </submittedName>
</protein>
<accession>A0A1T4YCQ5</accession>
<evidence type="ECO:0000313" key="2">
    <source>
        <dbReference type="Proteomes" id="UP000190774"/>
    </source>
</evidence>
<name>A0A1T4YCQ5_9BACT</name>
<dbReference type="Proteomes" id="UP000190774">
    <property type="component" value="Unassembled WGS sequence"/>
</dbReference>
<reference evidence="2" key="1">
    <citation type="submission" date="2017-02" db="EMBL/GenBank/DDBJ databases">
        <authorList>
            <person name="Varghese N."/>
            <person name="Submissions S."/>
        </authorList>
    </citation>
    <scope>NUCLEOTIDE SEQUENCE [LARGE SCALE GENOMIC DNA]</scope>
    <source>
        <strain evidence="2">ATCC 700200</strain>
    </source>
</reference>
<dbReference type="STRING" id="48467.SAMN02745166_02954"/>
<evidence type="ECO:0000313" key="1">
    <source>
        <dbReference type="EMBL" id="SKA99490.1"/>
    </source>
</evidence>
<gene>
    <name evidence="1" type="ORF">SAMN02745166_02954</name>
</gene>
<organism evidence="1 2">
    <name type="scientific">Prosthecobacter debontii</name>
    <dbReference type="NCBI Taxonomy" id="48467"/>
    <lineage>
        <taxon>Bacteria</taxon>
        <taxon>Pseudomonadati</taxon>
        <taxon>Verrucomicrobiota</taxon>
        <taxon>Verrucomicrobiia</taxon>
        <taxon>Verrucomicrobiales</taxon>
        <taxon>Verrucomicrobiaceae</taxon>
        <taxon>Prosthecobacter</taxon>
    </lineage>
</organism>